<accession>A0ABQ6LZN0</accession>
<comment type="subcellular location">
    <subcellularLocation>
        <location evidence="1">Cell inner membrane</location>
        <topology evidence="1">Multi-pass membrane protein</topology>
    </subcellularLocation>
</comment>
<keyword evidence="4" id="KW-0997">Cell inner membrane</keyword>
<keyword evidence="2" id="KW-0813">Transport</keyword>
<evidence type="ECO:0000256" key="2">
    <source>
        <dbReference type="ARBA" id="ARBA00022448"/>
    </source>
</evidence>
<evidence type="ECO:0000256" key="7">
    <source>
        <dbReference type="ARBA" id="ARBA00023136"/>
    </source>
</evidence>
<dbReference type="RefSeq" id="WP_285764184.1">
    <property type="nucleotide sequence ID" value="NZ_BSYJ01000003.1"/>
</dbReference>
<evidence type="ECO:0000256" key="8">
    <source>
        <dbReference type="ARBA" id="ARBA00035655"/>
    </source>
</evidence>
<reference evidence="10 11" key="1">
    <citation type="submission" date="2023-04" db="EMBL/GenBank/DDBJ databases">
        <title>Marinobulbifer ophiurae gen. nov., sp. Nov., isolate from tissue of brittle star Ophioplocus japonicus.</title>
        <authorList>
            <person name="Kawano K."/>
            <person name="Sawayama S."/>
            <person name="Nakagawa S."/>
        </authorList>
    </citation>
    <scope>NUCLEOTIDE SEQUENCE [LARGE SCALE GENOMIC DNA]</scope>
    <source>
        <strain evidence="10 11">NKW57</strain>
    </source>
</reference>
<evidence type="ECO:0000256" key="4">
    <source>
        <dbReference type="ARBA" id="ARBA00022519"/>
    </source>
</evidence>
<feature type="transmembrane region" description="Helical" evidence="9">
    <location>
        <begin position="12"/>
        <end position="38"/>
    </location>
</feature>
<dbReference type="Proteomes" id="UP001224392">
    <property type="component" value="Unassembled WGS sequence"/>
</dbReference>
<evidence type="ECO:0000256" key="1">
    <source>
        <dbReference type="ARBA" id="ARBA00004429"/>
    </source>
</evidence>
<feature type="transmembrane region" description="Helical" evidence="9">
    <location>
        <begin position="50"/>
        <end position="71"/>
    </location>
</feature>
<feature type="transmembrane region" description="Helical" evidence="9">
    <location>
        <begin position="77"/>
        <end position="95"/>
    </location>
</feature>
<keyword evidence="7 9" id="KW-0472">Membrane</keyword>
<evidence type="ECO:0000313" key="11">
    <source>
        <dbReference type="Proteomes" id="UP001224392"/>
    </source>
</evidence>
<evidence type="ECO:0000256" key="9">
    <source>
        <dbReference type="SAM" id="Phobius"/>
    </source>
</evidence>
<protein>
    <submittedName>
        <fullName evidence="10">YeeE/YedE family protein</fullName>
    </submittedName>
</protein>
<dbReference type="InterPro" id="IPR007272">
    <property type="entry name" value="Sulf_transp_TsuA/YedE"/>
</dbReference>
<evidence type="ECO:0000256" key="5">
    <source>
        <dbReference type="ARBA" id="ARBA00022692"/>
    </source>
</evidence>
<comment type="caution">
    <text evidence="10">The sequence shown here is derived from an EMBL/GenBank/DDBJ whole genome shotgun (WGS) entry which is preliminary data.</text>
</comment>
<dbReference type="PANTHER" id="PTHR30574">
    <property type="entry name" value="INNER MEMBRANE PROTEIN YEDE"/>
    <property type="match status" value="1"/>
</dbReference>
<name>A0ABQ6LZN0_9GAMM</name>
<evidence type="ECO:0000256" key="6">
    <source>
        <dbReference type="ARBA" id="ARBA00022989"/>
    </source>
</evidence>
<keyword evidence="11" id="KW-1185">Reference proteome</keyword>
<gene>
    <name evidence="10" type="ORF">MNKW57_18850</name>
</gene>
<sequence length="140" mass="14354">MLHFIDWPALTGGLLIGASAVFLMATLGRIAGISGVLTEALKPGSDWWRYAFLLGLPLGALIALATMGIGGTERTGFPLPVLALSGVLVGLGTRIGSGCTSGHGVCGLGRLSKRGLVATLTFMATGIITVWVTRHLLGVL</sequence>
<proteinExistence type="inferred from homology"/>
<evidence type="ECO:0000313" key="10">
    <source>
        <dbReference type="EMBL" id="GMG87564.1"/>
    </source>
</evidence>
<dbReference type="PANTHER" id="PTHR30574:SF1">
    <property type="entry name" value="SULPHUR TRANSPORT DOMAIN-CONTAINING PROTEIN"/>
    <property type="match status" value="1"/>
</dbReference>
<comment type="similarity">
    <text evidence="8">Belongs to the TsuA/YedE (TC 9.B.102) family.</text>
</comment>
<keyword evidence="6 9" id="KW-1133">Transmembrane helix</keyword>
<dbReference type="EMBL" id="BSYJ01000003">
    <property type="protein sequence ID" value="GMG87564.1"/>
    <property type="molecule type" value="Genomic_DNA"/>
</dbReference>
<organism evidence="10 11">
    <name type="scientific">Biformimicrobium ophioploci</name>
    <dbReference type="NCBI Taxonomy" id="3036711"/>
    <lineage>
        <taxon>Bacteria</taxon>
        <taxon>Pseudomonadati</taxon>
        <taxon>Pseudomonadota</taxon>
        <taxon>Gammaproteobacteria</taxon>
        <taxon>Cellvibrionales</taxon>
        <taxon>Microbulbiferaceae</taxon>
        <taxon>Biformimicrobium</taxon>
    </lineage>
</organism>
<evidence type="ECO:0000256" key="3">
    <source>
        <dbReference type="ARBA" id="ARBA00022475"/>
    </source>
</evidence>
<keyword evidence="5 9" id="KW-0812">Transmembrane</keyword>
<keyword evidence="3" id="KW-1003">Cell membrane</keyword>
<feature type="transmembrane region" description="Helical" evidence="9">
    <location>
        <begin position="116"/>
        <end position="137"/>
    </location>
</feature>